<gene>
    <name evidence="2" type="ORF">ABT322_40250</name>
</gene>
<organism evidence="2 3">
    <name type="scientific">Streptomyces flaveolus</name>
    <dbReference type="NCBI Taxonomy" id="67297"/>
    <lineage>
        <taxon>Bacteria</taxon>
        <taxon>Bacillati</taxon>
        <taxon>Actinomycetota</taxon>
        <taxon>Actinomycetes</taxon>
        <taxon>Kitasatosporales</taxon>
        <taxon>Streptomycetaceae</taxon>
        <taxon>Streptomyces</taxon>
    </lineage>
</organism>
<reference evidence="2 3" key="1">
    <citation type="submission" date="2024-06" db="EMBL/GenBank/DDBJ databases">
        <title>The Natural Products Discovery Center: Release of the First 8490 Sequenced Strains for Exploring Actinobacteria Biosynthetic Diversity.</title>
        <authorList>
            <person name="Kalkreuter E."/>
            <person name="Kautsar S.A."/>
            <person name="Yang D."/>
            <person name="Bader C.D."/>
            <person name="Teijaro C.N."/>
            <person name="Fluegel L."/>
            <person name="Davis C.M."/>
            <person name="Simpson J.R."/>
            <person name="Lauterbach L."/>
            <person name="Steele A.D."/>
            <person name="Gui C."/>
            <person name="Meng S."/>
            <person name="Li G."/>
            <person name="Viehrig K."/>
            <person name="Ye F."/>
            <person name="Su P."/>
            <person name="Kiefer A.F."/>
            <person name="Nichols A."/>
            <person name="Cepeda A.J."/>
            <person name="Yan W."/>
            <person name="Fan B."/>
            <person name="Jiang Y."/>
            <person name="Adhikari A."/>
            <person name="Zheng C.-J."/>
            <person name="Schuster L."/>
            <person name="Cowan T.M."/>
            <person name="Smanski M.J."/>
            <person name="Chevrette M.G."/>
            <person name="De Carvalho L.P.S."/>
            <person name="Shen B."/>
        </authorList>
    </citation>
    <scope>NUCLEOTIDE SEQUENCE [LARGE SCALE GENOMIC DNA]</scope>
    <source>
        <strain evidence="2 3">NPDC000632</strain>
    </source>
</reference>
<dbReference type="Proteomes" id="UP001490330">
    <property type="component" value="Unassembled WGS sequence"/>
</dbReference>
<dbReference type="RefSeq" id="WP_350722021.1">
    <property type="nucleotide sequence ID" value="NZ_JBEPCO010000033.1"/>
</dbReference>
<evidence type="ECO:0000313" key="3">
    <source>
        <dbReference type="Proteomes" id="UP001490330"/>
    </source>
</evidence>
<evidence type="ECO:0000256" key="1">
    <source>
        <dbReference type="SAM" id="SignalP"/>
    </source>
</evidence>
<proteinExistence type="predicted"/>
<comment type="caution">
    <text evidence="2">The sequence shown here is derived from an EMBL/GenBank/DDBJ whole genome shotgun (WGS) entry which is preliminary data.</text>
</comment>
<keyword evidence="1" id="KW-0732">Signal</keyword>
<accession>A0ABV1VUP7</accession>
<keyword evidence="3" id="KW-1185">Reference proteome</keyword>
<dbReference type="EMBL" id="JBEPCV010000081">
    <property type="protein sequence ID" value="MER6909824.1"/>
    <property type="molecule type" value="Genomic_DNA"/>
</dbReference>
<sequence length="156" mass="16775">MKPLKAAANIAAGVAACTLVIFGSQPAHAVTYSVAAYSANGASHGEGVYRYFQPGGECDYASYQAGFSGSIADVKRFDTYGAALKVTYQRCTARPSGTIQWEYQEEIIGYNGPSGTWPDRTTVSETWADVKDVHFFTCNWNPSTGTVGTCARMTKQ</sequence>
<evidence type="ECO:0000313" key="2">
    <source>
        <dbReference type="EMBL" id="MER6909824.1"/>
    </source>
</evidence>
<feature type="signal peptide" evidence="1">
    <location>
        <begin position="1"/>
        <end position="29"/>
    </location>
</feature>
<name>A0ABV1VUP7_9ACTN</name>
<protein>
    <recommendedName>
        <fullName evidence="4">Secreted protein</fullName>
    </recommendedName>
</protein>
<evidence type="ECO:0008006" key="4">
    <source>
        <dbReference type="Google" id="ProtNLM"/>
    </source>
</evidence>
<dbReference type="PROSITE" id="PS51257">
    <property type="entry name" value="PROKAR_LIPOPROTEIN"/>
    <property type="match status" value="1"/>
</dbReference>
<feature type="chain" id="PRO_5045178196" description="Secreted protein" evidence="1">
    <location>
        <begin position="30"/>
        <end position="156"/>
    </location>
</feature>